<evidence type="ECO:0000256" key="7">
    <source>
        <dbReference type="ARBA" id="ARBA00023242"/>
    </source>
</evidence>
<evidence type="ECO:0000259" key="8">
    <source>
        <dbReference type="Pfam" id="PF13359"/>
    </source>
</evidence>
<evidence type="ECO:0000313" key="9">
    <source>
        <dbReference type="EMBL" id="TGZ48189.1"/>
    </source>
</evidence>
<protein>
    <submittedName>
        <fullName evidence="9">Putative nuclease harbi1-like protein</fullName>
    </submittedName>
</protein>
<feature type="domain" description="DDE Tnp4" evidence="8">
    <location>
        <begin position="124"/>
        <end position="196"/>
    </location>
</feature>
<dbReference type="EMBL" id="QBLH01002535">
    <property type="protein sequence ID" value="TGZ48189.1"/>
    <property type="molecule type" value="Genomic_DNA"/>
</dbReference>
<name>A0A4S2KJQ7_9HYME</name>
<keyword evidence="7" id="KW-0539">Nucleus</keyword>
<dbReference type="PANTHER" id="PTHR22930">
    <property type="match status" value="1"/>
</dbReference>
<dbReference type="GO" id="GO:0004518">
    <property type="term" value="F:nuclease activity"/>
    <property type="evidence" value="ECO:0007669"/>
    <property type="project" value="UniProtKB-KW"/>
</dbReference>
<dbReference type="InterPro" id="IPR045249">
    <property type="entry name" value="HARBI1-like"/>
</dbReference>
<dbReference type="GO" id="GO:0046872">
    <property type="term" value="F:metal ion binding"/>
    <property type="evidence" value="ECO:0007669"/>
    <property type="project" value="UniProtKB-KW"/>
</dbReference>
<proteinExistence type="inferred from homology"/>
<sequence>MDNDTFCRHFRMCPETCEQLIDGFQQSSDFFPKNEMHGGRSAVSAEKHILSFLWFAGNKSSMRDVADRFDTAISTCETILSRVMNYLLSIAKDVIKFPNNDEEKDELAYRFLKISGFPNVLGCIDGSYINIRTPKYKIRSTYANRHEKTSLVLQGICDDKKKFIDAFTGVAGKLHDSRTFTLSFISKNISGICQNGKYHLL</sequence>
<dbReference type="InterPro" id="IPR027806">
    <property type="entry name" value="HARBI1_dom"/>
</dbReference>
<evidence type="ECO:0000256" key="6">
    <source>
        <dbReference type="ARBA" id="ARBA00022801"/>
    </source>
</evidence>
<comment type="similarity">
    <text evidence="3">Belongs to the HARBI1 family.</text>
</comment>
<keyword evidence="10" id="KW-1185">Reference proteome</keyword>
<evidence type="ECO:0000256" key="3">
    <source>
        <dbReference type="ARBA" id="ARBA00006958"/>
    </source>
</evidence>
<gene>
    <name evidence="9" type="ORF">DBV15_12616</name>
</gene>
<dbReference type="PANTHER" id="PTHR22930:SF85">
    <property type="entry name" value="GH03217P-RELATED"/>
    <property type="match status" value="1"/>
</dbReference>
<reference evidence="9 10" key="1">
    <citation type="journal article" date="2019" name="Philos. Trans. R. Soc. Lond., B, Biol. Sci.">
        <title>Ant behaviour and brain gene expression of defending hosts depend on the ecological success of the intruding social parasite.</title>
        <authorList>
            <person name="Kaur R."/>
            <person name="Stoldt M."/>
            <person name="Jongepier E."/>
            <person name="Feldmeyer B."/>
            <person name="Menzel F."/>
            <person name="Bornberg-Bauer E."/>
            <person name="Foitzik S."/>
        </authorList>
    </citation>
    <scope>NUCLEOTIDE SEQUENCE [LARGE SCALE GENOMIC DNA]</scope>
    <source>
        <tissue evidence="9">Whole body</tissue>
    </source>
</reference>
<evidence type="ECO:0000256" key="5">
    <source>
        <dbReference type="ARBA" id="ARBA00022723"/>
    </source>
</evidence>
<keyword evidence="6" id="KW-0378">Hydrolase</keyword>
<organism evidence="9 10">
    <name type="scientific">Temnothorax longispinosus</name>
    <dbReference type="NCBI Taxonomy" id="300112"/>
    <lineage>
        <taxon>Eukaryota</taxon>
        <taxon>Metazoa</taxon>
        <taxon>Ecdysozoa</taxon>
        <taxon>Arthropoda</taxon>
        <taxon>Hexapoda</taxon>
        <taxon>Insecta</taxon>
        <taxon>Pterygota</taxon>
        <taxon>Neoptera</taxon>
        <taxon>Endopterygota</taxon>
        <taxon>Hymenoptera</taxon>
        <taxon>Apocrita</taxon>
        <taxon>Aculeata</taxon>
        <taxon>Formicoidea</taxon>
        <taxon>Formicidae</taxon>
        <taxon>Myrmicinae</taxon>
        <taxon>Temnothorax</taxon>
    </lineage>
</organism>
<dbReference type="STRING" id="300112.A0A4S2KJQ7"/>
<evidence type="ECO:0000256" key="4">
    <source>
        <dbReference type="ARBA" id="ARBA00022722"/>
    </source>
</evidence>
<dbReference type="GO" id="GO:0016787">
    <property type="term" value="F:hydrolase activity"/>
    <property type="evidence" value="ECO:0007669"/>
    <property type="project" value="UniProtKB-KW"/>
</dbReference>
<keyword evidence="5" id="KW-0479">Metal-binding</keyword>
<comment type="caution">
    <text evidence="9">The sequence shown here is derived from an EMBL/GenBank/DDBJ whole genome shotgun (WGS) entry which is preliminary data.</text>
</comment>
<accession>A0A4S2KJQ7</accession>
<dbReference type="GO" id="GO:0005634">
    <property type="term" value="C:nucleus"/>
    <property type="evidence" value="ECO:0007669"/>
    <property type="project" value="UniProtKB-SubCell"/>
</dbReference>
<dbReference type="AlphaFoldDB" id="A0A4S2KJQ7"/>
<keyword evidence="4" id="KW-0540">Nuclease</keyword>
<dbReference type="Proteomes" id="UP000310200">
    <property type="component" value="Unassembled WGS sequence"/>
</dbReference>
<comment type="cofactor">
    <cofactor evidence="1">
        <name>a divalent metal cation</name>
        <dbReference type="ChEBI" id="CHEBI:60240"/>
    </cofactor>
</comment>
<comment type="subcellular location">
    <subcellularLocation>
        <location evidence="2">Nucleus</location>
    </subcellularLocation>
</comment>
<evidence type="ECO:0000256" key="2">
    <source>
        <dbReference type="ARBA" id="ARBA00004123"/>
    </source>
</evidence>
<dbReference type="Pfam" id="PF13359">
    <property type="entry name" value="DDE_Tnp_4"/>
    <property type="match status" value="1"/>
</dbReference>
<evidence type="ECO:0000313" key="10">
    <source>
        <dbReference type="Proteomes" id="UP000310200"/>
    </source>
</evidence>
<evidence type="ECO:0000256" key="1">
    <source>
        <dbReference type="ARBA" id="ARBA00001968"/>
    </source>
</evidence>